<protein>
    <submittedName>
        <fullName evidence="7">Rieske 2Fe-2S domain-containing protein</fullName>
    </submittedName>
</protein>
<keyword evidence="4" id="KW-0408">Iron</keyword>
<feature type="domain" description="Rieske" evidence="6">
    <location>
        <begin position="27"/>
        <end position="134"/>
    </location>
</feature>
<dbReference type="InterPro" id="IPR050584">
    <property type="entry name" value="Cholesterol_7-desaturase"/>
</dbReference>
<organism evidence="7 8">
    <name type="scientific">Pollutimonas harenae</name>
    <dbReference type="NCBI Taxonomy" id="657015"/>
    <lineage>
        <taxon>Bacteria</taxon>
        <taxon>Pseudomonadati</taxon>
        <taxon>Pseudomonadota</taxon>
        <taxon>Betaproteobacteria</taxon>
        <taxon>Burkholderiales</taxon>
        <taxon>Alcaligenaceae</taxon>
        <taxon>Pollutimonas</taxon>
    </lineage>
</organism>
<comment type="caution">
    <text evidence="7">The sequence shown here is derived from an EMBL/GenBank/DDBJ whole genome shotgun (WGS) entry which is preliminary data.</text>
</comment>
<dbReference type="GO" id="GO:0051537">
    <property type="term" value="F:2 iron, 2 sulfur cluster binding"/>
    <property type="evidence" value="ECO:0007669"/>
    <property type="project" value="UniProtKB-KW"/>
</dbReference>
<dbReference type="SUPFAM" id="SSF55961">
    <property type="entry name" value="Bet v1-like"/>
    <property type="match status" value="1"/>
</dbReference>
<keyword evidence="8" id="KW-1185">Reference proteome</keyword>
<dbReference type="Gene3D" id="2.102.10.10">
    <property type="entry name" value="Rieske [2Fe-2S] iron-sulphur domain"/>
    <property type="match status" value="1"/>
</dbReference>
<dbReference type="InterPro" id="IPR017941">
    <property type="entry name" value="Rieske_2Fe-2S"/>
</dbReference>
<keyword evidence="5" id="KW-0411">Iron-sulfur</keyword>
<name>A0A853GYH3_9BURK</name>
<dbReference type="PANTHER" id="PTHR21266:SF59">
    <property type="entry name" value="BLR4922 PROTEIN"/>
    <property type="match status" value="1"/>
</dbReference>
<evidence type="ECO:0000256" key="5">
    <source>
        <dbReference type="ARBA" id="ARBA00023014"/>
    </source>
</evidence>
<evidence type="ECO:0000256" key="3">
    <source>
        <dbReference type="ARBA" id="ARBA00023002"/>
    </source>
</evidence>
<dbReference type="SUPFAM" id="SSF50022">
    <property type="entry name" value="ISP domain"/>
    <property type="match status" value="1"/>
</dbReference>
<dbReference type="Pfam" id="PF00355">
    <property type="entry name" value="Rieske"/>
    <property type="match status" value="1"/>
</dbReference>
<dbReference type="PANTHER" id="PTHR21266">
    <property type="entry name" value="IRON-SULFUR DOMAIN CONTAINING PROTEIN"/>
    <property type="match status" value="1"/>
</dbReference>
<dbReference type="PROSITE" id="PS51296">
    <property type="entry name" value="RIESKE"/>
    <property type="match status" value="1"/>
</dbReference>
<evidence type="ECO:0000259" key="6">
    <source>
        <dbReference type="PROSITE" id="PS51296"/>
    </source>
</evidence>
<reference evidence="7 8" key="1">
    <citation type="submission" date="2020-07" db="EMBL/GenBank/DDBJ databases">
        <title>Taxonomic revisions and descriptions of new bacterial species based on genomic comparisons in the high-G+C-content subgroup of the family Alcaligenaceae.</title>
        <authorList>
            <person name="Szabo A."/>
            <person name="Felfoldi T."/>
        </authorList>
    </citation>
    <scope>NUCLEOTIDE SEQUENCE [LARGE SCALE GENOMIC DNA]</scope>
    <source>
        <strain evidence="7 8">DSM 25667</strain>
    </source>
</reference>
<dbReference type="InterPro" id="IPR045623">
    <property type="entry name" value="LigXa_C"/>
</dbReference>
<evidence type="ECO:0000313" key="7">
    <source>
        <dbReference type="EMBL" id="NYT85162.1"/>
    </source>
</evidence>
<dbReference type="Pfam" id="PF19301">
    <property type="entry name" value="LigXa_C"/>
    <property type="match status" value="1"/>
</dbReference>
<gene>
    <name evidence="7" type="ORF">H0A62_06060</name>
</gene>
<dbReference type="EMBL" id="JACCEV010000001">
    <property type="protein sequence ID" value="NYT85162.1"/>
    <property type="molecule type" value="Genomic_DNA"/>
</dbReference>
<keyword evidence="2" id="KW-0479">Metal-binding</keyword>
<evidence type="ECO:0000256" key="1">
    <source>
        <dbReference type="ARBA" id="ARBA00022714"/>
    </source>
</evidence>
<dbReference type="PROSITE" id="PS00570">
    <property type="entry name" value="RING_HYDROXYL_ALPHA"/>
    <property type="match status" value="1"/>
</dbReference>
<evidence type="ECO:0000256" key="4">
    <source>
        <dbReference type="ARBA" id="ARBA00023004"/>
    </source>
</evidence>
<evidence type="ECO:0000313" key="8">
    <source>
        <dbReference type="Proteomes" id="UP000554144"/>
    </source>
</evidence>
<dbReference type="GO" id="GO:0005506">
    <property type="term" value="F:iron ion binding"/>
    <property type="evidence" value="ECO:0007669"/>
    <property type="project" value="InterPro"/>
</dbReference>
<dbReference type="Proteomes" id="UP000554144">
    <property type="component" value="Unassembled WGS sequence"/>
</dbReference>
<dbReference type="Gene3D" id="3.90.380.10">
    <property type="entry name" value="Naphthalene 1,2-dioxygenase Alpha Subunit, Chain A, domain 1"/>
    <property type="match status" value="1"/>
</dbReference>
<dbReference type="InterPro" id="IPR015881">
    <property type="entry name" value="ARHD_Rieske_2Fe_2S"/>
</dbReference>
<dbReference type="CDD" id="cd03479">
    <property type="entry name" value="Rieske_RO_Alpha_PhDO_like"/>
    <property type="match status" value="1"/>
</dbReference>
<accession>A0A853GYH3</accession>
<dbReference type="OrthoDB" id="9790995at2"/>
<dbReference type="InterPro" id="IPR036922">
    <property type="entry name" value="Rieske_2Fe-2S_sf"/>
</dbReference>
<sequence length="450" mass="50760">MLTKEDNELLTSAGPDTPMGQLLRRFWMPILLSEELPEPGCPQKKVKILGEDLLAFRDSDGRLGLVHPVCPHRGANLYYGRNEEGGLRCVFHGWKFDVEGNCVDMPTAPCNSPYKDRMKITAYPVKEAGNIIWAYLGPAEHMPDLHSMEFLLVPESHRYVSKKWQDCNWVQCLEGAIDTAHFSFLHMVIASDEKKALDLMQHAAIGSQSVKNDRIRWVKEDPMPKFEINEFPAGLTIGGARQADNDELYWRIAQFLMPNHALVPSAFPGENYHGQTWAPASDTSCWIYNYTWNPDRPLTEEEREACRKGMTVHAEVDENYYPIRGPHNDYLLDREEQKHSSFTGIKGVSEQDAAVQNSQGPIVDRSKENLGATDIGLVKFRQYMLKRAKALAQEGQEPAEARNADKYAVRSGGWVASAEKKLSVVMQERFGHPVGYAGTEHGLASWEGNK</sequence>
<dbReference type="AlphaFoldDB" id="A0A853GYH3"/>
<proteinExistence type="predicted"/>
<evidence type="ECO:0000256" key="2">
    <source>
        <dbReference type="ARBA" id="ARBA00022723"/>
    </source>
</evidence>
<keyword evidence="1" id="KW-0001">2Fe-2S</keyword>
<dbReference type="GO" id="GO:0016491">
    <property type="term" value="F:oxidoreductase activity"/>
    <property type="evidence" value="ECO:0007669"/>
    <property type="project" value="UniProtKB-KW"/>
</dbReference>
<keyword evidence="3" id="KW-0560">Oxidoreductase</keyword>